<gene>
    <name evidence="1" type="ORF">MLD38_012490</name>
</gene>
<dbReference type="EMBL" id="CM042883">
    <property type="protein sequence ID" value="KAI4374504.1"/>
    <property type="molecule type" value="Genomic_DNA"/>
</dbReference>
<organism evidence="1 2">
    <name type="scientific">Melastoma candidum</name>
    <dbReference type="NCBI Taxonomy" id="119954"/>
    <lineage>
        <taxon>Eukaryota</taxon>
        <taxon>Viridiplantae</taxon>
        <taxon>Streptophyta</taxon>
        <taxon>Embryophyta</taxon>
        <taxon>Tracheophyta</taxon>
        <taxon>Spermatophyta</taxon>
        <taxon>Magnoliopsida</taxon>
        <taxon>eudicotyledons</taxon>
        <taxon>Gunneridae</taxon>
        <taxon>Pentapetalae</taxon>
        <taxon>rosids</taxon>
        <taxon>malvids</taxon>
        <taxon>Myrtales</taxon>
        <taxon>Melastomataceae</taxon>
        <taxon>Melastomatoideae</taxon>
        <taxon>Melastomateae</taxon>
        <taxon>Melastoma</taxon>
    </lineage>
</organism>
<protein>
    <submittedName>
        <fullName evidence="1">Uncharacterized protein</fullName>
    </submittedName>
</protein>
<sequence length="451" mass="49437">MAAEAIFISPSLNRRAGRISEDGSGIRPPFPSLRPSQDPTIIFHDDRDSLLDSSDSSSRCSSLDLLCDPENHASFVMDLFHQRVEESANVGSEVDSLSESNFGVIEGNSDAGTDTPGLGLGLGFEVERLETYNRNGSYVLEHRYGNDDEGEGDVFDVVDEFFIHRRISPVPGSGGVEDFVRGGNEDNDVDVIGVVIGSGSDSGSGSEDDGIGVNIEDAYGLHDVHDCNEDNEGVGSVTLCWDSFHLEEYREGTEDFDWEEVDSRINERETLSLFVHADGSVVSDTASTRIIVTEDGDEVGVERVGGMGTLEWEVLLNPNNLDVGPELETEGPYFGEHDDYIYAAESGLLIGELIESENPLRGRPPASVSVVENLPCVVLSKEDAERNDGLCPVCKDKFNAGEKTMQLPCCHCYHSDCIVTWLEIRNTCPVCRYDLPTDDLDYESQRTQRLN</sequence>
<keyword evidence="2" id="KW-1185">Reference proteome</keyword>
<comment type="caution">
    <text evidence="1">The sequence shown here is derived from an EMBL/GenBank/DDBJ whole genome shotgun (WGS) entry which is preliminary data.</text>
</comment>
<evidence type="ECO:0000313" key="1">
    <source>
        <dbReference type="EMBL" id="KAI4374504.1"/>
    </source>
</evidence>
<evidence type="ECO:0000313" key="2">
    <source>
        <dbReference type="Proteomes" id="UP001057402"/>
    </source>
</evidence>
<reference evidence="2" key="1">
    <citation type="journal article" date="2023" name="Front. Plant Sci.">
        <title>Chromosomal-level genome assembly of Melastoma candidum provides insights into trichome evolution.</title>
        <authorList>
            <person name="Zhong Y."/>
            <person name="Wu W."/>
            <person name="Sun C."/>
            <person name="Zou P."/>
            <person name="Liu Y."/>
            <person name="Dai S."/>
            <person name="Zhou R."/>
        </authorList>
    </citation>
    <scope>NUCLEOTIDE SEQUENCE [LARGE SCALE GENOMIC DNA]</scope>
</reference>
<proteinExistence type="predicted"/>
<dbReference type="Proteomes" id="UP001057402">
    <property type="component" value="Chromosome 4"/>
</dbReference>
<accession>A0ACB9R6L4</accession>
<name>A0ACB9R6L4_9MYRT</name>